<dbReference type="GO" id="GO:0047804">
    <property type="term" value="F:cysteine-S-conjugate beta-lyase activity"/>
    <property type="evidence" value="ECO:0007669"/>
    <property type="project" value="UniProtKB-EC"/>
</dbReference>
<reference evidence="7 8" key="1">
    <citation type="submission" date="2019-07" db="EMBL/GenBank/DDBJ databases">
        <title>Draft genome for Aliikangiella sp. M105.</title>
        <authorList>
            <person name="Wang G."/>
        </authorList>
    </citation>
    <scope>NUCLEOTIDE SEQUENCE [LARGE SCALE GENOMIC DNA]</scope>
    <source>
        <strain evidence="7 8">M105</strain>
    </source>
</reference>
<dbReference type="SUPFAM" id="SSF53383">
    <property type="entry name" value="PLP-dependent transferases"/>
    <property type="match status" value="1"/>
</dbReference>
<evidence type="ECO:0000313" key="7">
    <source>
        <dbReference type="EMBL" id="TQV89011.1"/>
    </source>
</evidence>
<dbReference type="InterPro" id="IPR027619">
    <property type="entry name" value="C-S_lyase_PatB-like"/>
</dbReference>
<comment type="caution">
    <text evidence="7">The sequence shown here is derived from an EMBL/GenBank/DDBJ whole genome shotgun (WGS) entry which is preliminary data.</text>
</comment>
<protein>
    <recommendedName>
        <fullName evidence="2">cysteine-S-conjugate beta-lyase</fullName>
        <ecNumber evidence="2">4.4.1.13</ecNumber>
    </recommendedName>
</protein>
<dbReference type="GO" id="GO:0030170">
    <property type="term" value="F:pyridoxal phosphate binding"/>
    <property type="evidence" value="ECO:0007669"/>
    <property type="project" value="InterPro"/>
</dbReference>
<evidence type="ECO:0000256" key="5">
    <source>
        <dbReference type="ARBA" id="ARBA00037974"/>
    </source>
</evidence>
<comment type="similarity">
    <text evidence="5">Belongs to the class-II pyridoxal-phosphate-dependent aminotransferase family. MalY/PatB cystathionine beta-lyase subfamily.</text>
</comment>
<dbReference type="EMBL" id="VIKS01000003">
    <property type="protein sequence ID" value="TQV89011.1"/>
    <property type="molecule type" value="Genomic_DNA"/>
</dbReference>
<comment type="cofactor">
    <cofactor evidence="1">
        <name>pyridoxal 5'-phosphate</name>
        <dbReference type="ChEBI" id="CHEBI:597326"/>
    </cofactor>
</comment>
<sequence>MKTDFDNSLSRIGTLSIKWEKNLNKFGKKDVIPLWIADMDFATPQVITNALSQRLEHPVFGYSFRASEYVDSIINWLLSRHGWQVKASDLLFYPPGTVPALDMLVRLLTEPGDEVIVQVPSYPPLMKVVAKNNRVLVENPLIAAEEGYQMDFEHLERCFTRKTKLLILCSPHNPTGRVWEKNELLKLAELCKENNVTVISDEVHADLIFSNTKHWHFNRLDRNQRPSSISIISSCKTFNIAGLPQSTLICDDESLKRKIQFIIDTSQLNLDGIFSAVATTAGYQSGGEWLDGLLEYLKANRDYLCHRVSEDFVDVSVVPAQGTYLAWLDFRKLELENKVIEQMLIQKAGVGLYNGLEFGKNGRGFFRLNFACPRSILDEALNKLVSVFG</sequence>
<evidence type="ECO:0000259" key="6">
    <source>
        <dbReference type="Pfam" id="PF00155"/>
    </source>
</evidence>
<dbReference type="RefSeq" id="WP_142892496.1">
    <property type="nucleotide sequence ID" value="NZ_ML660161.1"/>
</dbReference>
<dbReference type="CDD" id="cd00609">
    <property type="entry name" value="AAT_like"/>
    <property type="match status" value="1"/>
</dbReference>
<evidence type="ECO:0000256" key="2">
    <source>
        <dbReference type="ARBA" id="ARBA00012224"/>
    </source>
</evidence>
<dbReference type="InterPro" id="IPR004839">
    <property type="entry name" value="Aminotransferase_I/II_large"/>
</dbReference>
<gene>
    <name evidence="7" type="ORF">FLL46_05635</name>
</gene>
<dbReference type="Proteomes" id="UP000315439">
    <property type="component" value="Unassembled WGS sequence"/>
</dbReference>
<feature type="domain" description="Aminotransferase class I/classII large" evidence="6">
    <location>
        <begin position="30"/>
        <end position="384"/>
    </location>
</feature>
<evidence type="ECO:0000256" key="4">
    <source>
        <dbReference type="ARBA" id="ARBA00023239"/>
    </source>
</evidence>
<keyword evidence="8" id="KW-1185">Reference proteome</keyword>
<organism evidence="7 8">
    <name type="scientific">Aliikangiella coralliicola</name>
    <dbReference type="NCBI Taxonomy" id="2592383"/>
    <lineage>
        <taxon>Bacteria</taxon>
        <taxon>Pseudomonadati</taxon>
        <taxon>Pseudomonadota</taxon>
        <taxon>Gammaproteobacteria</taxon>
        <taxon>Oceanospirillales</taxon>
        <taxon>Pleioneaceae</taxon>
        <taxon>Aliikangiella</taxon>
    </lineage>
</organism>
<dbReference type="PANTHER" id="PTHR43525">
    <property type="entry name" value="PROTEIN MALY"/>
    <property type="match status" value="1"/>
</dbReference>
<evidence type="ECO:0000256" key="1">
    <source>
        <dbReference type="ARBA" id="ARBA00001933"/>
    </source>
</evidence>
<dbReference type="Pfam" id="PF00155">
    <property type="entry name" value="Aminotran_1_2"/>
    <property type="match status" value="1"/>
</dbReference>
<keyword evidence="3" id="KW-0663">Pyridoxal phosphate</keyword>
<dbReference type="AlphaFoldDB" id="A0A545UHR3"/>
<dbReference type="NCBIfam" id="TIGR04350">
    <property type="entry name" value="C_S_lyase_PatB"/>
    <property type="match status" value="1"/>
</dbReference>
<evidence type="ECO:0000256" key="3">
    <source>
        <dbReference type="ARBA" id="ARBA00022898"/>
    </source>
</evidence>
<dbReference type="InterPro" id="IPR015421">
    <property type="entry name" value="PyrdxlP-dep_Trfase_major"/>
</dbReference>
<dbReference type="EC" id="4.4.1.13" evidence="2"/>
<dbReference type="PANTHER" id="PTHR43525:SF1">
    <property type="entry name" value="PROTEIN MALY"/>
    <property type="match status" value="1"/>
</dbReference>
<dbReference type="InterPro" id="IPR015422">
    <property type="entry name" value="PyrdxlP-dep_Trfase_small"/>
</dbReference>
<dbReference type="Gene3D" id="3.40.640.10">
    <property type="entry name" value="Type I PLP-dependent aspartate aminotransferase-like (Major domain)"/>
    <property type="match status" value="1"/>
</dbReference>
<name>A0A545UHR3_9GAMM</name>
<dbReference type="OrthoDB" id="3224382at2"/>
<dbReference type="Gene3D" id="3.90.1150.10">
    <property type="entry name" value="Aspartate Aminotransferase, domain 1"/>
    <property type="match status" value="1"/>
</dbReference>
<dbReference type="InterPro" id="IPR015424">
    <property type="entry name" value="PyrdxlP-dep_Trfase"/>
</dbReference>
<evidence type="ECO:0000313" key="8">
    <source>
        <dbReference type="Proteomes" id="UP000315439"/>
    </source>
</evidence>
<dbReference type="InterPro" id="IPR051798">
    <property type="entry name" value="Class-II_PLP-Dep_Aminotrans"/>
</dbReference>
<accession>A0A545UHR3</accession>
<proteinExistence type="inferred from homology"/>
<keyword evidence="4 7" id="KW-0456">Lyase</keyword>